<feature type="region of interest" description="Disordered" evidence="1">
    <location>
        <begin position="1"/>
        <end position="21"/>
    </location>
</feature>
<evidence type="ECO:0000256" key="1">
    <source>
        <dbReference type="SAM" id="MobiDB-lite"/>
    </source>
</evidence>
<dbReference type="SUPFAM" id="SSF52540">
    <property type="entry name" value="P-loop containing nucleoside triphosphate hydrolases"/>
    <property type="match status" value="1"/>
</dbReference>
<sequence>MTAAPRPTATAAGVVDTVGPRDRLRHRPAEFSGARRQRVAAARAFAAE</sequence>
<accession>A0ABP3Q5S6</accession>
<gene>
    <name evidence="2" type="ORF">GCM10010394_10370</name>
</gene>
<dbReference type="RefSeq" id="WP_425543817.1">
    <property type="nucleotide sequence ID" value="NZ_BAAACA010000006.1"/>
</dbReference>
<dbReference type="Proteomes" id="UP001500668">
    <property type="component" value="Unassembled WGS sequence"/>
</dbReference>
<name>A0ABP3Q5S6_9ACTN</name>
<proteinExistence type="predicted"/>
<evidence type="ECO:0000313" key="3">
    <source>
        <dbReference type="Proteomes" id="UP001500668"/>
    </source>
</evidence>
<comment type="caution">
    <text evidence="2">The sequence shown here is derived from an EMBL/GenBank/DDBJ whole genome shotgun (WGS) entry which is preliminary data.</text>
</comment>
<feature type="compositionally biased region" description="Low complexity" evidence="1">
    <location>
        <begin position="1"/>
        <end position="12"/>
    </location>
</feature>
<organism evidence="2 3">
    <name type="scientific">Streptomyces crystallinus</name>
    <dbReference type="NCBI Taxonomy" id="68191"/>
    <lineage>
        <taxon>Bacteria</taxon>
        <taxon>Bacillati</taxon>
        <taxon>Actinomycetota</taxon>
        <taxon>Actinomycetes</taxon>
        <taxon>Kitasatosporales</taxon>
        <taxon>Streptomycetaceae</taxon>
        <taxon>Streptomyces</taxon>
    </lineage>
</organism>
<dbReference type="Gene3D" id="3.40.50.300">
    <property type="entry name" value="P-loop containing nucleotide triphosphate hydrolases"/>
    <property type="match status" value="1"/>
</dbReference>
<reference evidence="3" key="1">
    <citation type="journal article" date="2019" name="Int. J. Syst. Evol. Microbiol.">
        <title>The Global Catalogue of Microorganisms (GCM) 10K type strain sequencing project: providing services to taxonomists for standard genome sequencing and annotation.</title>
        <authorList>
            <consortium name="The Broad Institute Genomics Platform"/>
            <consortium name="The Broad Institute Genome Sequencing Center for Infectious Disease"/>
            <person name="Wu L."/>
            <person name="Ma J."/>
        </authorList>
    </citation>
    <scope>NUCLEOTIDE SEQUENCE [LARGE SCALE GENOMIC DNA]</scope>
    <source>
        <strain evidence="3">JCM 5067</strain>
    </source>
</reference>
<protein>
    <submittedName>
        <fullName evidence="2">Uncharacterized protein</fullName>
    </submittedName>
</protein>
<dbReference type="InterPro" id="IPR027417">
    <property type="entry name" value="P-loop_NTPase"/>
</dbReference>
<keyword evidence="3" id="KW-1185">Reference proteome</keyword>
<dbReference type="EMBL" id="BAAACA010000006">
    <property type="protein sequence ID" value="GAA0583470.1"/>
    <property type="molecule type" value="Genomic_DNA"/>
</dbReference>
<evidence type="ECO:0000313" key="2">
    <source>
        <dbReference type="EMBL" id="GAA0583470.1"/>
    </source>
</evidence>